<name>A0A6G7J038_9FLAO</name>
<proteinExistence type="predicted"/>
<keyword evidence="3" id="KW-1185">Reference proteome</keyword>
<reference evidence="2 3" key="1">
    <citation type="submission" date="2020-02" db="EMBL/GenBank/DDBJ databases">
        <title>Complete genome of Muricauda sp. 501str8.</title>
        <authorList>
            <person name="Dong B."/>
            <person name="Zhu S."/>
            <person name="Yang J."/>
            <person name="Chen J."/>
        </authorList>
    </citation>
    <scope>NUCLEOTIDE SEQUENCE [LARGE SCALE GENOMIC DNA]</scope>
    <source>
        <strain evidence="2 3">501str8</strain>
    </source>
</reference>
<dbReference type="Proteomes" id="UP000502928">
    <property type="component" value="Chromosome"/>
</dbReference>
<evidence type="ECO:0000259" key="1">
    <source>
        <dbReference type="Pfam" id="PF13568"/>
    </source>
</evidence>
<dbReference type="EMBL" id="CP049616">
    <property type="protein sequence ID" value="QII43999.1"/>
    <property type="molecule type" value="Genomic_DNA"/>
</dbReference>
<accession>A0A6G7J038</accession>
<sequence length="195" mass="21445">MKKHFLTIAALLAAITTYSQTKPIEFGLRGGLNFSSVINEDESIESPKGRANFYGGFLMEAHLNDWFSLQPELFYSAQGFDLDGDLNNFDAEFQVDYLQLPVLAKVYIIKGLSIQAGPQFGLKINEEADFDLFEEGGDIGTDAFNDFDLQLTGGAAYTFGFGFFVEARATLGLTEVIDDSEAHNIVFAAGIGYLF</sequence>
<dbReference type="AlphaFoldDB" id="A0A6G7J038"/>
<dbReference type="InterPro" id="IPR025665">
    <property type="entry name" value="Beta-barrel_OMP_2"/>
</dbReference>
<gene>
    <name evidence="2" type="ORF">GVT53_04695</name>
</gene>
<feature type="domain" description="Outer membrane protein beta-barrel" evidence="1">
    <location>
        <begin position="19"/>
        <end position="177"/>
    </location>
</feature>
<dbReference type="RefSeq" id="WP_166247660.1">
    <property type="nucleotide sequence ID" value="NZ_CP049616.1"/>
</dbReference>
<dbReference type="Pfam" id="PF13568">
    <property type="entry name" value="OMP_b-brl_2"/>
    <property type="match status" value="1"/>
</dbReference>
<evidence type="ECO:0000313" key="2">
    <source>
        <dbReference type="EMBL" id="QII43999.1"/>
    </source>
</evidence>
<evidence type="ECO:0000313" key="3">
    <source>
        <dbReference type="Proteomes" id="UP000502928"/>
    </source>
</evidence>
<organism evidence="2 3">
    <name type="scientific">Flagellimonas oceani</name>
    <dbReference type="NCBI Taxonomy" id="2698672"/>
    <lineage>
        <taxon>Bacteria</taxon>
        <taxon>Pseudomonadati</taxon>
        <taxon>Bacteroidota</taxon>
        <taxon>Flavobacteriia</taxon>
        <taxon>Flavobacteriales</taxon>
        <taxon>Flavobacteriaceae</taxon>
        <taxon>Flagellimonas</taxon>
    </lineage>
</organism>
<protein>
    <submittedName>
        <fullName evidence="2">PorT family protein</fullName>
    </submittedName>
</protein>
<dbReference type="KEGG" id="mut:GVT53_04695"/>